<reference evidence="2" key="2">
    <citation type="submission" date="2019-10" db="EMBL/GenBank/DDBJ databases">
        <authorList>
            <consortium name="NCBI Genome Project"/>
        </authorList>
    </citation>
    <scope>NUCLEOTIDE SEQUENCE</scope>
    <source>
        <strain evidence="2">NI907</strain>
    </source>
</reference>
<organism evidence="1 2">
    <name type="scientific">Pyricularia grisea</name>
    <name type="common">Crabgrass-specific blast fungus</name>
    <name type="synonym">Magnaporthe grisea</name>
    <dbReference type="NCBI Taxonomy" id="148305"/>
    <lineage>
        <taxon>Eukaryota</taxon>
        <taxon>Fungi</taxon>
        <taxon>Dikarya</taxon>
        <taxon>Ascomycota</taxon>
        <taxon>Pezizomycotina</taxon>
        <taxon>Sordariomycetes</taxon>
        <taxon>Sordariomycetidae</taxon>
        <taxon>Magnaporthales</taxon>
        <taxon>Pyriculariaceae</taxon>
        <taxon>Pyricularia</taxon>
    </lineage>
</organism>
<dbReference type="GeneID" id="41964878"/>
<evidence type="ECO:0000313" key="1">
    <source>
        <dbReference type="Proteomes" id="UP000515153"/>
    </source>
</evidence>
<reference evidence="2" key="1">
    <citation type="journal article" date="2019" name="Mol. Biol. Evol.">
        <title>Blast fungal genomes show frequent chromosomal changes, gene gains and losses, and effector gene turnover.</title>
        <authorList>
            <person name="Gomez Luciano L.B."/>
            <person name="Jason Tsai I."/>
            <person name="Chuma I."/>
            <person name="Tosa Y."/>
            <person name="Chen Y.H."/>
            <person name="Li J.Y."/>
            <person name="Li M.Y."/>
            <person name="Jade Lu M.Y."/>
            <person name="Nakayashiki H."/>
            <person name="Li W.H."/>
        </authorList>
    </citation>
    <scope>NUCLEOTIDE SEQUENCE</scope>
    <source>
        <strain evidence="2">NI907</strain>
    </source>
</reference>
<dbReference type="KEGG" id="pgri:PgNI_09989"/>
<protein>
    <submittedName>
        <fullName evidence="2">Uncharacterized protein</fullName>
    </submittedName>
</protein>
<name>A0A6P8ARI3_PYRGI</name>
<dbReference type="Proteomes" id="UP000515153">
    <property type="component" value="Unplaced"/>
</dbReference>
<evidence type="ECO:0000313" key="2">
    <source>
        <dbReference type="RefSeq" id="XP_030977497.1"/>
    </source>
</evidence>
<proteinExistence type="predicted"/>
<dbReference type="AlphaFoldDB" id="A0A6P8ARI3"/>
<accession>A0A6P8ARI3</accession>
<reference evidence="2" key="3">
    <citation type="submission" date="2025-08" db="UniProtKB">
        <authorList>
            <consortium name="RefSeq"/>
        </authorList>
    </citation>
    <scope>IDENTIFICATION</scope>
    <source>
        <strain evidence="2">NI907</strain>
    </source>
</reference>
<keyword evidence="1" id="KW-1185">Reference proteome</keyword>
<gene>
    <name evidence="2" type="ORF">PgNI_09989</name>
</gene>
<sequence>MAFLGDPSAKHAWAGMTGAAEVTGRETFCLATTRSILSNSGCRFLCLLSGSCVAVPLLRTWRVDNGDADLGDTGGGLAITHSLIPSSQR</sequence>
<dbReference type="RefSeq" id="XP_030977497.1">
    <property type="nucleotide sequence ID" value="XM_031129970.1"/>
</dbReference>